<dbReference type="Gene3D" id="1.10.1040.10">
    <property type="entry name" value="N-(1-d-carboxylethyl)-l-norvaline Dehydrogenase, domain 2"/>
    <property type="match status" value="1"/>
</dbReference>
<dbReference type="InterPro" id="IPR013328">
    <property type="entry name" value="6PGD_dom2"/>
</dbReference>
<dbReference type="Pfam" id="PF08546">
    <property type="entry name" value="ApbA_C"/>
    <property type="match status" value="1"/>
</dbReference>
<organism evidence="9 10">
    <name type="scientific">Aspergillus carbonarius (strain ITEM 5010)</name>
    <dbReference type="NCBI Taxonomy" id="602072"/>
    <lineage>
        <taxon>Eukaryota</taxon>
        <taxon>Fungi</taxon>
        <taxon>Dikarya</taxon>
        <taxon>Ascomycota</taxon>
        <taxon>Pezizomycotina</taxon>
        <taxon>Eurotiomycetes</taxon>
        <taxon>Eurotiomycetidae</taxon>
        <taxon>Eurotiales</taxon>
        <taxon>Aspergillaceae</taxon>
        <taxon>Aspergillus</taxon>
        <taxon>Aspergillus subgen. Circumdati</taxon>
    </lineage>
</organism>
<evidence type="ECO:0000313" key="9">
    <source>
        <dbReference type="EMBL" id="OOF99353.1"/>
    </source>
</evidence>
<dbReference type="NCBIfam" id="TIGR00745">
    <property type="entry name" value="apbA_panE"/>
    <property type="match status" value="1"/>
</dbReference>
<dbReference type="GO" id="GO:0008677">
    <property type="term" value="F:2-dehydropantoate 2-reductase activity"/>
    <property type="evidence" value="ECO:0007669"/>
    <property type="project" value="UniProtKB-EC"/>
</dbReference>
<dbReference type="GO" id="GO:0005737">
    <property type="term" value="C:cytoplasm"/>
    <property type="evidence" value="ECO:0007669"/>
    <property type="project" value="TreeGrafter"/>
</dbReference>
<dbReference type="FunFam" id="1.10.1040.10:FF:000017">
    <property type="entry name" value="2-dehydropantoate 2-reductase"/>
    <property type="match status" value="1"/>
</dbReference>
<evidence type="ECO:0000256" key="5">
    <source>
        <dbReference type="SAM" id="MobiDB-lite"/>
    </source>
</evidence>
<feature type="domain" description="Ketopantoate reductase C-terminal" evidence="8">
    <location>
        <begin position="211"/>
        <end position="334"/>
    </location>
</feature>
<evidence type="ECO:0000256" key="1">
    <source>
        <dbReference type="ARBA" id="ARBA00007870"/>
    </source>
</evidence>
<dbReference type="AlphaFoldDB" id="A0A1R3RXY4"/>
<evidence type="ECO:0000313" key="10">
    <source>
        <dbReference type="Proteomes" id="UP000188318"/>
    </source>
</evidence>
<evidence type="ECO:0000259" key="8">
    <source>
        <dbReference type="Pfam" id="PF08546"/>
    </source>
</evidence>
<dbReference type="STRING" id="602072.A0A1R3RXY4"/>
<dbReference type="InterPro" id="IPR003710">
    <property type="entry name" value="ApbA"/>
</dbReference>
<proteinExistence type="inferred from homology"/>
<dbReference type="PANTHER" id="PTHR21708">
    <property type="entry name" value="PROBABLE 2-DEHYDROPANTOATE 2-REDUCTASE"/>
    <property type="match status" value="1"/>
</dbReference>
<dbReference type="InterPro" id="IPR008927">
    <property type="entry name" value="6-PGluconate_DH-like_C_sf"/>
</dbReference>
<evidence type="ECO:0000256" key="3">
    <source>
        <dbReference type="ARBA" id="ARBA00023002"/>
    </source>
</evidence>
<keyword evidence="6" id="KW-0472">Membrane</keyword>
<comment type="catalytic activity">
    <reaction evidence="4">
        <text>(R)-pantoate + NADP(+) = 2-dehydropantoate + NADPH + H(+)</text>
        <dbReference type="Rhea" id="RHEA:16233"/>
        <dbReference type="ChEBI" id="CHEBI:11561"/>
        <dbReference type="ChEBI" id="CHEBI:15378"/>
        <dbReference type="ChEBI" id="CHEBI:15980"/>
        <dbReference type="ChEBI" id="CHEBI:57783"/>
        <dbReference type="ChEBI" id="CHEBI:58349"/>
        <dbReference type="EC" id="1.1.1.169"/>
    </reaction>
</comment>
<dbReference type="SUPFAM" id="SSF48179">
    <property type="entry name" value="6-phosphogluconate dehydrogenase C-terminal domain-like"/>
    <property type="match status" value="1"/>
</dbReference>
<dbReference type="OrthoDB" id="3609at2759"/>
<dbReference type="Proteomes" id="UP000188318">
    <property type="component" value="Unassembled WGS sequence"/>
</dbReference>
<evidence type="ECO:0000256" key="4">
    <source>
        <dbReference type="RuleBase" id="RU362068"/>
    </source>
</evidence>
<protein>
    <recommendedName>
        <fullName evidence="4">2-dehydropantoate 2-reductase</fullName>
        <ecNumber evidence="4">1.1.1.169</ecNumber>
    </recommendedName>
    <alternativeName>
        <fullName evidence="4">Ketopantoate reductase</fullName>
    </alternativeName>
</protein>
<dbReference type="EC" id="1.1.1.169" evidence="4"/>
<dbReference type="VEuPathDB" id="FungiDB:ASPCADRAFT_1030"/>
<dbReference type="Gene3D" id="3.40.50.720">
    <property type="entry name" value="NAD(P)-binding Rossmann-like Domain"/>
    <property type="match status" value="1"/>
</dbReference>
<comment type="function">
    <text evidence="4">Catalyzes the NADPH-dependent reduction of ketopantoate into pantoic acid.</text>
</comment>
<dbReference type="EMBL" id="KV907494">
    <property type="protein sequence ID" value="OOF99353.1"/>
    <property type="molecule type" value="Genomic_DNA"/>
</dbReference>
<feature type="region of interest" description="Disordered" evidence="5">
    <location>
        <begin position="55"/>
        <end position="78"/>
    </location>
</feature>
<evidence type="ECO:0000256" key="2">
    <source>
        <dbReference type="ARBA" id="ARBA00022857"/>
    </source>
</evidence>
<evidence type="ECO:0000259" key="7">
    <source>
        <dbReference type="Pfam" id="PF02558"/>
    </source>
</evidence>
<feature type="domain" description="Ketopantoate reductase N-terminal" evidence="7">
    <location>
        <begin position="8"/>
        <end position="179"/>
    </location>
</feature>
<keyword evidence="6" id="KW-1133">Transmembrane helix</keyword>
<gene>
    <name evidence="9" type="ORF">ASPCADRAFT_1030</name>
</gene>
<keyword evidence="10" id="KW-1185">Reference proteome</keyword>
<evidence type="ECO:0000256" key="6">
    <source>
        <dbReference type="SAM" id="Phobius"/>
    </source>
</evidence>
<dbReference type="InterPro" id="IPR013752">
    <property type="entry name" value="KPA_reductase"/>
</dbReference>
<accession>A0A1R3RXY4</accession>
<keyword evidence="2 4" id="KW-0521">NADP</keyword>
<feature type="transmembrane region" description="Helical" evidence="6">
    <location>
        <begin position="7"/>
        <end position="24"/>
    </location>
</feature>
<keyword evidence="3 4" id="KW-0560">Oxidoreductase</keyword>
<dbReference type="PANTHER" id="PTHR21708:SF40">
    <property type="entry name" value="REDUCTASE FAMILY PROTEIN, PUTATIVE (AFU_ORTHOLOGUE AFUA_2G14497)-RELATED"/>
    <property type="match status" value="1"/>
</dbReference>
<comment type="similarity">
    <text evidence="1 4">Belongs to the ketopantoate reductase family.</text>
</comment>
<sequence length="344" mass="37662">MADQLDVLLYGLGAIGSFYAFILHRTNRVRLTVVARSNYTAVKENGILLQSANHGEHRFHPNRGNPPPSNPPIHTSLSTNPTAATVIRSPSELTEPADYIVCTNKAIDSDSVVHSLAPAVGQDTTIVVIQNGVGNEDPFRAAYPTCTIISCVTWVGASQPIPGLVQHTTSEDTELGLYPNPNLPDSIESTRLTTFTSLLAQGQTPHTIHTNIQPTRWTKVIWNCAWNTLTTLTAQDTQSFLQSSPSAIPFTRRLMSEVIAVARATGISLPDDLIETQLARIQRLGPVRTSMQIDRENHRPMEIEVIVGTPVRKARELGVPTPVLDTLYVLLQAVDGEMRRGQKI</sequence>
<name>A0A1R3RXY4_ASPC5</name>
<dbReference type="InterPro" id="IPR013332">
    <property type="entry name" value="KPR_N"/>
</dbReference>
<dbReference type="InterPro" id="IPR051402">
    <property type="entry name" value="KPR-Related"/>
</dbReference>
<reference evidence="10" key="1">
    <citation type="journal article" date="2017" name="Genome Biol.">
        <title>Comparative genomics reveals high biological diversity and specific adaptations in the industrially and medically important fungal genus Aspergillus.</title>
        <authorList>
            <person name="de Vries R.P."/>
            <person name="Riley R."/>
            <person name="Wiebenga A."/>
            <person name="Aguilar-Osorio G."/>
            <person name="Amillis S."/>
            <person name="Uchima C.A."/>
            <person name="Anderluh G."/>
            <person name="Asadollahi M."/>
            <person name="Askin M."/>
            <person name="Barry K."/>
            <person name="Battaglia E."/>
            <person name="Bayram O."/>
            <person name="Benocci T."/>
            <person name="Braus-Stromeyer S.A."/>
            <person name="Caldana C."/>
            <person name="Canovas D."/>
            <person name="Cerqueira G.C."/>
            <person name="Chen F."/>
            <person name="Chen W."/>
            <person name="Choi C."/>
            <person name="Clum A."/>
            <person name="Dos Santos R.A."/>
            <person name="Damasio A.R."/>
            <person name="Diallinas G."/>
            <person name="Emri T."/>
            <person name="Fekete E."/>
            <person name="Flipphi M."/>
            <person name="Freyberg S."/>
            <person name="Gallo A."/>
            <person name="Gournas C."/>
            <person name="Habgood R."/>
            <person name="Hainaut M."/>
            <person name="Harispe M.L."/>
            <person name="Henrissat B."/>
            <person name="Hilden K.S."/>
            <person name="Hope R."/>
            <person name="Hossain A."/>
            <person name="Karabika E."/>
            <person name="Karaffa L."/>
            <person name="Karanyi Z."/>
            <person name="Krasevec N."/>
            <person name="Kuo A."/>
            <person name="Kusch H."/>
            <person name="LaButti K."/>
            <person name="Lagendijk E.L."/>
            <person name="Lapidus A."/>
            <person name="Levasseur A."/>
            <person name="Lindquist E."/>
            <person name="Lipzen A."/>
            <person name="Logrieco A.F."/>
            <person name="MacCabe A."/>
            <person name="Maekelae M.R."/>
            <person name="Malavazi I."/>
            <person name="Melin P."/>
            <person name="Meyer V."/>
            <person name="Mielnichuk N."/>
            <person name="Miskei M."/>
            <person name="Molnar A.P."/>
            <person name="Mule G."/>
            <person name="Ngan C.Y."/>
            <person name="Orejas M."/>
            <person name="Orosz E."/>
            <person name="Ouedraogo J.P."/>
            <person name="Overkamp K.M."/>
            <person name="Park H.-S."/>
            <person name="Perrone G."/>
            <person name="Piumi F."/>
            <person name="Punt P.J."/>
            <person name="Ram A.F."/>
            <person name="Ramon A."/>
            <person name="Rauscher S."/>
            <person name="Record E."/>
            <person name="Riano-Pachon D.M."/>
            <person name="Robert V."/>
            <person name="Roehrig J."/>
            <person name="Ruller R."/>
            <person name="Salamov A."/>
            <person name="Salih N.S."/>
            <person name="Samson R.A."/>
            <person name="Sandor E."/>
            <person name="Sanguinetti M."/>
            <person name="Schuetze T."/>
            <person name="Sepcic K."/>
            <person name="Shelest E."/>
            <person name="Sherlock G."/>
            <person name="Sophianopoulou V."/>
            <person name="Squina F.M."/>
            <person name="Sun H."/>
            <person name="Susca A."/>
            <person name="Todd R.B."/>
            <person name="Tsang A."/>
            <person name="Unkles S.E."/>
            <person name="van de Wiele N."/>
            <person name="van Rossen-Uffink D."/>
            <person name="Oliveira J.V."/>
            <person name="Vesth T.C."/>
            <person name="Visser J."/>
            <person name="Yu J.-H."/>
            <person name="Zhou M."/>
            <person name="Andersen M.R."/>
            <person name="Archer D.B."/>
            <person name="Baker S.E."/>
            <person name="Benoit I."/>
            <person name="Brakhage A.A."/>
            <person name="Braus G.H."/>
            <person name="Fischer R."/>
            <person name="Frisvad J.C."/>
            <person name="Goldman G.H."/>
            <person name="Houbraken J."/>
            <person name="Oakley B."/>
            <person name="Pocsi I."/>
            <person name="Scazzocchio C."/>
            <person name="Seiboth B."/>
            <person name="vanKuyk P.A."/>
            <person name="Wortman J."/>
            <person name="Dyer P.S."/>
            <person name="Grigoriev I.V."/>
        </authorList>
    </citation>
    <scope>NUCLEOTIDE SEQUENCE [LARGE SCALE GENOMIC DNA]</scope>
    <source>
        <strain evidence="10">ITEM 5010</strain>
    </source>
</reference>
<keyword evidence="6" id="KW-0812">Transmembrane</keyword>
<dbReference type="InterPro" id="IPR036291">
    <property type="entry name" value="NAD(P)-bd_dom_sf"/>
</dbReference>
<dbReference type="OMA" id="GLCFICV"/>
<dbReference type="Pfam" id="PF02558">
    <property type="entry name" value="ApbA"/>
    <property type="match status" value="1"/>
</dbReference>
<dbReference type="GO" id="GO:0015940">
    <property type="term" value="P:pantothenate biosynthetic process"/>
    <property type="evidence" value="ECO:0007669"/>
    <property type="project" value="InterPro"/>
</dbReference>
<dbReference type="SUPFAM" id="SSF51735">
    <property type="entry name" value="NAD(P)-binding Rossmann-fold domains"/>
    <property type="match status" value="1"/>
</dbReference>